<dbReference type="GO" id="GO:0030544">
    <property type="term" value="F:Hsp70 protein binding"/>
    <property type="evidence" value="ECO:0007669"/>
    <property type="project" value="InterPro"/>
</dbReference>
<dbReference type="PANTHER" id="PTHR43888">
    <property type="entry name" value="DNAJ-LIKE-2, ISOFORM A-RELATED"/>
    <property type="match status" value="1"/>
</dbReference>
<dbReference type="Pfam" id="PF01556">
    <property type="entry name" value="DnaJ_C"/>
    <property type="match status" value="1"/>
</dbReference>
<keyword evidence="2" id="KW-0677">Repeat</keyword>
<dbReference type="GO" id="GO:0051082">
    <property type="term" value="F:unfolded protein binding"/>
    <property type="evidence" value="ECO:0007669"/>
    <property type="project" value="InterPro"/>
</dbReference>
<name>A0A6C0D8A5_9ZZZZ</name>
<dbReference type="SUPFAM" id="SSF46565">
    <property type="entry name" value="Chaperone J-domain"/>
    <property type="match status" value="1"/>
</dbReference>
<sequence length="325" mass="36910">MKSEDYYNILGVPESSSIDEIKKAYRKLSLTYHPDRTQGDVEKAKIFQKVSEAYEILGDADKRREYDMSRKNPFMRMNGFGENVHHGEVNINDLFENLFFGGMPSGMMHGMHGMHGMPGMPGIFAGGFPPGANIRIFRNGVPVDINQIEKPATIVKTIQITMETVLNGGKIPIEIERWIVENGNKVFETTIIYVDIFKGIDHNEIILLKDQGNIMNEMCKGDVKIFVNINNDTCFNRRGLDLIMEKEISLKESLCGFSFDIKYLNGKTYTINNLTGNIIPPEYQKIIPNMGLTREGHTGNLIIHFHTKFPETLSKEQIDTLNKIL</sequence>
<dbReference type="PROSITE" id="PS50076">
    <property type="entry name" value="DNAJ_2"/>
    <property type="match status" value="1"/>
</dbReference>
<dbReference type="InterPro" id="IPR018253">
    <property type="entry name" value="DnaJ_domain_CS"/>
</dbReference>
<dbReference type="FunFam" id="2.60.260.20:FF:000003">
    <property type="entry name" value="DnaJ subfamily A member 2"/>
    <property type="match status" value="1"/>
</dbReference>
<dbReference type="SMART" id="SM00271">
    <property type="entry name" value="DnaJ"/>
    <property type="match status" value="1"/>
</dbReference>
<dbReference type="PROSITE" id="PS00636">
    <property type="entry name" value="DNAJ_1"/>
    <property type="match status" value="1"/>
</dbReference>
<proteinExistence type="predicted"/>
<dbReference type="CDD" id="cd06257">
    <property type="entry name" value="DnaJ"/>
    <property type="match status" value="1"/>
</dbReference>
<dbReference type="SUPFAM" id="SSF49493">
    <property type="entry name" value="HSP40/DnaJ peptide-binding domain"/>
    <property type="match status" value="2"/>
</dbReference>
<dbReference type="InterPro" id="IPR002939">
    <property type="entry name" value="DnaJ_C"/>
</dbReference>
<dbReference type="InterPro" id="IPR044713">
    <property type="entry name" value="DNJA1/2-like"/>
</dbReference>
<evidence type="ECO:0000313" key="6">
    <source>
        <dbReference type="EMBL" id="QHT12550.1"/>
    </source>
</evidence>
<evidence type="ECO:0000256" key="4">
    <source>
        <dbReference type="ARBA" id="ARBA00022833"/>
    </source>
</evidence>
<dbReference type="GO" id="GO:0008270">
    <property type="term" value="F:zinc ion binding"/>
    <property type="evidence" value="ECO:0007669"/>
    <property type="project" value="UniProtKB-KW"/>
</dbReference>
<reference evidence="6" key="1">
    <citation type="journal article" date="2020" name="Nature">
        <title>Giant virus diversity and host interactions through global metagenomics.</title>
        <authorList>
            <person name="Schulz F."/>
            <person name="Roux S."/>
            <person name="Paez-Espino D."/>
            <person name="Jungbluth S."/>
            <person name="Walsh D.A."/>
            <person name="Denef V.J."/>
            <person name="McMahon K.D."/>
            <person name="Konstantinidis K.T."/>
            <person name="Eloe-Fadrosh E.A."/>
            <person name="Kyrpides N.C."/>
            <person name="Woyke T."/>
        </authorList>
    </citation>
    <scope>NUCLEOTIDE SEQUENCE</scope>
    <source>
        <strain evidence="6">GVMAG-M-3300023174-130</strain>
    </source>
</reference>
<dbReference type="InterPro" id="IPR008971">
    <property type="entry name" value="HSP40/DnaJ_pept-bd"/>
</dbReference>
<organism evidence="6">
    <name type="scientific">viral metagenome</name>
    <dbReference type="NCBI Taxonomy" id="1070528"/>
    <lineage>
        <taxon>unclassified sequences</taxon>
        <taxon>metagenomes</taxon>
        <taxon>organismal metagenomes</taxon>
    </lineage>
</organism>
<dbReference type="CDD" id="cd10747">
    <property type="entry name" value="DnaJ_C"/>
    <property type="match status" value="1"/>
</dbReference>
<dbReference type="PRINTS" id="PR00625">
    <property type="entry name" value="JDOMAIN"/>
</dbReference>
<feature type="domain" description="J" evidence="5">
    <location>
        <begin position="5"/>
        <end position="70"/>
    </location>
</feature>
<keyword evidence="4" id="KW-0862">Zinc</keyword>
<evidence type="ECO:0000259" key="5">
    <source>
        <dbReference type="PROSITE" id="PS50076"/>
    </source>
</evidence>
<dbReference type="InterPro" id="IPR001623">
    <property type="entry name" value="DnaJ_domain"/>
</dbReference>
<protein>
    <recommendedName>
        <fullName evidence="5">J domain-containing protein</fullName>
    </recommendedName>
</protein>
<dbReference type="Pfam" id="PF00226">
    <property type="entry name" value="DnaJ"/>
    <property type="match status" value="1"/>
</dbReference>
<evidence type="ECO:0000256" key="2">
    <source>
        <dbReference type="ARBA" id="ARBA00022737"/>
    </source>
</evidence>
<dbReference type="EMBL" id="MN739548">
    <property type="protein sequence ID" value="QHT12550.1"/>
    <property type="molecule type" value="Genomic_DNA"/>
</dbReference>
<dbReference type="InterPro" id="IPR036869">
    <property type="entry name" value="J_dom_sf"/>
</dbReference>
<evidence type="ECO:0000256" key="1">
    <source>
        <dbReference type="ARBA" id="ARBA00022723"/>
    </source>
</evidence>
<evidence type="ECO:0000256" key="3">
    <source>
        <dbReference type="ARBA" id="ARBA00022771"/>
    </source>
</evidence>
<keyword evidence="1" id="KW-0479">Metal-binding</keyword>
<accession>A0A6C0D8A5</accession>
<dbReference type="Gene3D" id="1.10.287.110">
    <property type="entry name" value="DnaJ domain"/>
    <property type="match status" value="1"/>
</dbReference>
<dbReference type="AlphaFoldDB" id="A0A6C0D8A5"/>
<keyword evidence="3" id="KW-0863">Zinc-finger</keyword>
<dbReference type="Gene3D" id="2.60.260.20">
    <property type="entry name" value="Urease metallochaperone UreE, N-terminal domain"/>
    <property type="match status" value="2"/>
</dbReference>
<dbReference type="GO" id="GO:0006457">
    <property type="term" value="P:protein folding"/>
    <property type="evidence" value="ECO:0007669"/>
    <property type="project" value="InterPro"/>
</dbReference>